<dbReference type="OrthoDB" id="9800630at2"/>
<feature type="disulfide bond" description="Redox-active" evidence="2">
    <location>
        <begin position="10"/>
        <end position="13"/>
    </location>
</feature>
<evidence type="ECO:0000256" key="2">
    <source>
        <dbReference type="PIRSR" id="PIRSR037031-51"/>
    </source>
</evidence>
<evidence type="ECO:0000313" key="4">
    <source>
        <dbReference type="EMBL" id="OCL26886.1"/>
    </source>
</evidence>
<dbReference type="SUPFAM" id="SSF52833">
    <property type="entry name" value="Thioredoxin-like"/>
    <property type="match status" value="1"/>
</dbReference>
<evidence type="ECO:0000256" key="1">
    <source>
        <dbReference type="PIRSR" id="PIRSR037031-50"/>
    </source>
</evidence>
<proteinExistence type="predicted"/>
<dbReference type="RefSeq" id="WP_068716211.1">
    <property type="nucleotide sequence ID" value="NZ_LWDV01000008.1"/>
</dbReference>
<reference evidence="4 5" key="2">
    <citation type="submission" date="2016-08" db="EMBL/GenBank/DDBJ databases">
        <title>Orenia metallireducens sp. nov. strain Z6, a Novel Metal-reducing Firmicute from the Deep Subsurface.</title>
        <authorList>
            <person name="Maxim B.I."/>
            <person name="Kenneth K."/>
            <person name="Flynn T.M."/>
            <person name="Oloughlin E.J."/>
            <person name="Locke R.A."/>
            <person name="Weber J.R."/>
            <person name="Egan S.M."/>
            <person name="Mackie R.I."/>
            <person name="Cann I.K."/>
        </authorList>
    </citation>
    <scope>NUCLEOTIDE SEQUENCE [LARGE SCALE GENOMIC DNA]</scope>
    <source>
        <strain evidence="4 5">Z6</strain>
    </source>
</reference>
<accession>A0A1C0A9B8</accession>
<dbReference type="PANTHER" id="PTHR36450">
    <property type="entry name" value="THIOREDOXIN"/>
    <property type="match status" value="1"/>
</dbReference>
<dbReference type="Gene3D" id="3.40.30.10">
    <property type="entry name" value="Glutaredoxin"/>
    <property type="match status" value="1"/>
</dbReference>
<dbReference type="PIRSF" id="PIRSF037031">
    <property type="entry name" value="Redox_disulphide_2"/>
    <property type="match status" value="1"/>
</dbReference>
<dbReference type="AlphaFoldDB" id="A0A1C0A9B8"/>
<protein>
    <submittedName>
        <fullName evidence="4">Redox-active disulfide protein 2</fullName>
    </submittedName>
</protein>
<dbReference type="NCBIfam" id="TIGR00412">
    <property type="entry name" value="redox_disulf_2"/>
    <property type="match status" value="1"/>
</dbReference>
<evidence type="ECO:0000259" key="3">
    <source>
        <dbReference type="Pfam" id="PF13192"/>
    </source>
</evidence>
<keyword evidence="2" id="KW-1015">Disulfide bond</keyword>
<dbReference type="InterPro" id="IPR036249">
    <property type="entry name" value="Thioredoxin-like_sf"/>
</dbReference>
<dbReference type="InterPro" id="IPR005243">
    <property type="entry name" value="THIRX-like_proc"/>
</dbReference>
<dbReference type="Proteomes" id="UP000093514">
    <property type="component" value="Unassembled WGS sequence"/>
</dbReference>
<feature type="active site" description="Nucleophile" evidence="1">
    <location>
        <position position="10"/>
    </location>
</feature>
<evidence type="ECO:0000313" key="5">
    <source>
        <dbReference type="Proteomes" id="UP000093514"/>
    </source>
</evidence>
<organism evidence="4 5">
    <name type="scientific">Orenia metallireducens</name>
    <dbReference type="NCBI Taxonomy" id="1413210"/>
    <lineage>
        <taxon>Bacteria</taxon>
        <taxon>Bacillati</taxon>
        <taxon>Bacillota</taxon>
        <taxon>Clostridia</taxon>
        <taxon>Halanaerobiales</taxon>
        <taxon>Halobacteroidaceae</taxon>
        <taxon>Orenia</taxon>
    </lineage>
</organism>
<keyword evidence="2" id="KW-0676">Redox-active center</keyword>
<dbReference type="PANTHER" id="PTHR36450:SF1">
    <property type="entry name" value="THIOREDOXIN"/>
    <property type="match status" value="1"/>
</dbReference>
<keyword evidence="5" id="KW-1185">Reference proteome</keyword>
<dbReference type="EMBL" id="LWDV01000008">
    <property type="protein sequence ID" value="OCL26886.1"/>
    <property type="molecule type" value="Genomic_DNA"/>
</dbReference>
<gene>
    <name evidence="4" type="ORF">U472_05190</name>
</gene>
<sequence length="76" mass="8016">MKVTVYGGGCKNCITLADNAKAAAKELGVEIELEKVTDMAEIAIAGIMKTPGLAIDGKVKIKGRVASKEEIKKLLK</sequence>
<dbReference type="Pfam" id="PF13192">
    <property type="entry name" value="Thioredoxin_3"/>
    <property type="match status" value="1"/>
</dbReference>
<reference evidence="5" key="1">
    <citation type="submission" date="2016-07" db="EMBL/GenBank/DDBJ databases">
        <authorList>
            <person name="Florea S."/>
            <person name="Webb J.S."/>
            <person name="Jaromczyk J."/>
            <person name="Schardl C.L."/>
        </authorList>
    </citation>
    <scope>NUCLEOTIDE SEQUENCE [LARGE SCALE GENOMIC DNA]</scope>
    <source>
        <strain evidence="5">Z6</strain>
    </source>
</reference>
<feature type="active site" description="Nucleophile" evidence="1">
    <location>
        <position position="13"/>
    </location>
</feature>
<comment type="caution">
    <text evidence="4">The sequence shown here is derived from an EMBL/GenBank/DDBJ whole genome shotgun (WGS) entry which is preliminary data.</text>
</comment>
<name>A0A1C0A9B8_9FIRM</name>
<dbReference type="InterPro" id="IPR012336">
    <property type="entry name" value="Thioredoxin-like_fold"/>
</dbReference>
<feature type="domain" description="Thioredoxin-like fold" evidence="3">
    <location>
        <begin position="1"/>
        <end position="76"/>
    </location>
</feature>